<organism evidence="4 5">
    <name type="scientific">Streptomyces atratus</name>
    <dbReference type="NCBI Taxonomy" id="1893"/>
    <lineage>
        <taxon>Bacteria</taxon>
        <taxon>Bacillati</taxon>
        <taxon>Actinomycetota</taxon>
        <taxon>Actinomycetes</taxon>
        <taxon>Kitasatosporales</taxon>
        <taxon>Streptomycetaceae</taxon>
        <taxon>Streptomyces</taxon>
    </lineage>
</organism>
<dbReference type="Pfam" id="PF14219">
    <property type="entry name" value="DUF4328"/>
    <property type="match status" value="1"/>
</dbReference>
<evidence type="ECO:0000256" key="1">
    <source>
        <dbReference type="SAM" id="Phobius"/>
    </source>
</evidence>
<evidence type="ECO:0000259" key="3">
    <source>
        <dbReference type="Pfam" id="PF14219"/>
    </source>
</evidence>
<gene>
    <name evidence="4" type="ORF">C5746_25570</name>
</gene>
<feature type="signal peptide" evidence="2">
    <location>
        <begin position="1"/>
        <end position="27"/>
    </location>
</feature>
<dbReference type="Proteomes" id="UP000252698">
    <property type="component" value="Chromosome"/>
</dbReference>
<reference evidence="4 5" key="1">
    <citation type="journal article" date="2018" name="Front. Microbiol.">
        <title>Genome Sequencing of Streptomyces atratus SCSIOZH16 and Activation Production of Nocardamine via Metabolic Engineering.</title>
        <authorList>
            <person name="Li Y."/>
            <person name="Zhang C."/>
            <person name="Liu C."/>
            <person name="Ju J."/>
            <person name="Ma J."/>
        </authorList>
    </citation>
    <scope>NUCLEOTIDE SEQUENCE [LARGE SCALE GENOMIC DNA]</scope>
    <source>
        <strain evidence="4 5">SCSIO_ZH16</strain>
    </source>
</reference>
<accession>A0A2Z5JIX3</accession>
<dbReference type="InterPro" id="IPR025565">
    <property type="entry name" value="DUF4328"/>
</dbReference>
<feature type="transmembrane region" description="Helical" evidence="1">
    <location>
        <begin position="218"/>
        <end position="243"/>
    </location>
</feature>
<protein>
    <recommendedName>
        <fullName evidence="3">DUF4328 domain-containing protein</fullName>
    </recommendedName>
</protein>
<keyword evidence="2" id="KW-0732">Signal</keyword>
<evidence type="ECO:0000313" key="4">
    <source>
        <dbReference type="EMBL" id="AXE79735.1"/>
    </source>
</evidence>
<proteinExistence type="predicted"/>
<keyword evidence="1" id="KW-0472">Membrane</keyword>
<feature type="transmembrane region" description="Helical" evidence="1">
    <location>
        <begin position="101"/>
        <end position="124"/>
    </location>
</feature>
<dbReference type="GeneID" id="95521779"/>
<name>A0A2Z5JIX3_STRAR</name>
<evidence type="ECO:0000256" key="2">
    <source>
        <dbReference type="SAM" id="SignalP"/>
    </source>
</evidence>
<sequence length="265" mass="28161">MLCSTCRLRPPVTADGHCLLCAGPAGAAAPGPPVPAFVAPQQYLRSPEGLAKAVVILLAVVAVADLLAVAAGLNIRRLLGDGLENDFATYDDAEATLADNLYGSAGVLQGVMTLATGIVFIIWFRRVRMNAEVFDPSVQPMSPGWAVGAWFVPVANLVLPRRIAGGIWTASAQTNTDGSWRTVPAAPMNLWWGAWVCSLAFSWVTSRQYMRAEETQEIIDAVGLVMVSDALDIVAAVLAILFVRKLTRMQGERAALGVYPLGVQG</sequence>
<feature type="transmembrane region" description="Helical" evidence="1">
    <location>
        <begin position="53"/>
        <end position="75"/>
    </location>
</feature>
<feature type="chain" id="PRO_5016462680" description="DUF4328 domain-containing protein" evidence="2">
    <location>
        <begin position="28"/>
        <end position="265"/>
    </location>
</feature>
<feature type="transmembrane region" description="Helical" evidence="1">
    <location>
        <begin position="189"/>
        <end position="206"/>
    </location>
</feature>
<dbReference type="KEGG" id="sata:C5746_25570"/>
<keyword evidence="1" id="KW-1133">Transmembrane helix</keyword>
<evidence type="ECO:0000313" key="5">
    <source>
        <dbReference type="Proteomes" id="UP000252698"/>
    </source>
</evidence>
<keyword evidence="1" id="KW-0812">Transmembrane</keyword>
<feature type="domain" description="DUF4328" evidence="3">
    <location>
        <begin position="91"/>
        <end position="248"/>
    </location>
</feature>
<dbReference type="RefSeq" id="WP_114246216.1">
    <property type="nucleotide sequence ID" value="NZ_CP027306.1"/>
</dbReference>
<dbReference type="AlphaFoldDB" id="A0A2Z5JIX3"/>
<dbReference type="EMBL" id="CP027306">
    <property type="protein sequence ID" value="AXE79735.1"/>
    <property type="molecule type" value="Genomic_DNA"/>
</dbReference>